<feature type="compositionally biased region" description="Basic and acidic residues" evidence="3">
    <location>
        <begin position="485"/>
        <end position="494"/>
    </location>
</feature>
<feature type="compositionally biased region" description="Basic and acidic residues" evidence="3">
    <location>
        <begin position="433"/>
        <end position="448"/>
    </location>
</feature>
<feature type="compositionally biased region" description="Basic and acidic residues" evidence="3">
    <location>
        <begin position="664"/>
        <end position="678"/>
    </location>
</feature>
<feature type="compositionally biased region" description="Basic and acidic residues" evidence="3">
    <location>
        <begin position="607"/>
        <end position="624"/>
    </location>
</feature>
<feature type="compositionally biased region" description="Acidic residues" evidence="3">
    <location>
        <begin position="551"/>
        <end position="569"/>
    </location>
</feature>
<dbReference type="InterPro" id="IPR028938">
    <property type="entry name" value="Rsf1-like"/>
</dbReference>
<evidence type="ECO:0000259" key="4">
    <source>
        <dbReference type="Pfam" id="PF02791"/>
    </source>
</evidence>
<feature type="region of interest" description="Disordered" evidence="3">
    <location>
        <begin position="63"/>
        <end position="105"/>
    </location>
</feature>
<sequence length="771" mass="87405">MSDEQPSSSRIHGDGEIRDDDKASAKNNNNNGSSGGVVRRERPSRACTVRSAARLYAAAAAEAAVVADGRRQKSRRRPSRRREIEEEEEEEEAPPSPPNPYSKIVTPLVREPPLSQMSRWSVRSMWELASILNFLNVFRPLLNIKVDFSVEEFETALITPNGTLADIHIPLLKAIPPITRMALGKNTWVTVLCRKLRDWWHWVAEGELPIVASHGAEIETYNTLDPGVRVVVLKALCDIRVEQEDIRSYIDDSIKHGVPLSAFRKERTGGDSHGVSYWYEDDPVIGQRLYREIRTVEVKKGKGKNVQSVPSYQWETVATNLDEFQDVSEKLSASKNRTEASLGKKLKNDMLPEIEKVHKRKEKLLKKQHRQALLLDSMIVDGFGPGRSLRGRKPVSYTFGKQIIGFSADDYDRSINEAIKITKRKQLSPEPSVVRREGLRHEGLRHDASVTNGTWGGPSHTQNSHQPSPTHSLPNSLNYDETDDDHASEQLDRSNRKRQRPQRYSAHEFVEALSDNEADMDSDDDIVGEAVYDEEYLKQRKGRRKMSSSSEGDEEYNWDGENAEEEGDDSVSASEDSDAPPRWKKLRGRTRRETKVRSVGELQSGLRRSERATRNRIDYTRYEFSDSEPEPTKPRKSTYEFSESEPELAKPGKSTQEFSESEPELAKPERSNGSDKNTESNSPGFSMGSDDDTEVHNNNNNDNEAKMEQPVIEEHPKTEEKEDTNEPPTKIDDPVPDEFARKRRFLDLNELAPGSGFEDGPIMKDEDTDNI</sequence>
<evidence type="ECO:0000313" key="6">
    <source>
        <dbReference type="Proteomes" id="UP001172457"/>
    </source>
</evidence>
<protein>
    <recommendedName>
        <fullName evidence="4">DDT domain-containing protein</fullName>
    </recommendedName>
</protein>
<comment type="caution">
    <text evidence="5">The sequence shown here is derived from an EMBL/GenBank/DDBJ whole genome shotgun (WGS) entry which is preliminary data.</text>
</comment>
<feature type="compositionally biased region" description="Polar residues" evidence="3">
    <location>
        <begin position="449"/>
        <end position="479"/>
    </location>
</feature>
<dbReference type="PANTHER" id="PTHR14296:SF3">
    <property type="entry name" value="DIKAR, ISOFORM F"/>
    <property type="match status" value="1"/>
</dbReference>
<dbReference type="PANTHER" id="PTHR14296">
    <property type="entry name" value="REMODELING AND SPACING FACTOR 1"/>
    <property type="match status" value="1"/>
</dbReference>
<dbReference type="Proteomes" id="UP001172457">
    <property type="component" value="Chromosome 2"/>
</dbReference>
<feature type="compositionally biased region" description="Basic and acidic residues" evidence="3">
    <location>
        <begin position="703"/>
        <end position="720"/>
    </location>
</feature>
<feature type="region of interest" description="Disordered" evidence="3">
    <location>
        <begin position="425"/>
        <end position="771"/>
    </location>
</feature>
<feature type="domain" description="DDT" evidence="4">
    <location>
        <begin position="130"/>
        <end position="175"/>
    </location>
</feature>
<dbReference type="GO" id="GO:0006355">
    <property type="term" value="P:regulation of DNA-templated transcription"/>
    <property type="evidence" value="ECO:0007669"/>
    <property type="project" value="InterPro"/>
</dbReference>
<reference evidence="5" key="1">
    <citation type="submission" date="2023-03" db="EMBL/GenBank/DDBJ databases">
        <title>Chromosome-scale reference genome and RAD-based genetic map of yellow starthistle (Centaurea solstitialis) reveal putative structural variation and QTLs associated with invader traits.</title>
        <authorList>
            <person name="Reatini B."/>
            <person name="Cang F.A."/>
            <person name="Jiang Q."/>
            <person name="Mckibben M.T.W."/>
            <person name="Barker M.S."/>
            <person name="Rieseberg L.H."/>
            <person name="Dlugosch K.M."/>
        </authorList>
    </citation>
    <scope>NUCLEOTIDE SEQUENCE</scope>
    <source>
        <strain evidence="5">CAN-66</strain>
        <tissue evidence="5">Leaf</tissue>
    </source>
</reference>
<proteinExistence type="predicted"/>
<feature type="compositionally biased region" description="Polar residues" evidence="3">
    <location>
        <begin position="1"/>
        <end position="10"/>
    </location>
</feature>
<keyword evidence="6" id="KW-1185">Reference proteome</keyword>
<feature type="region of interest" description="Disordered" evidence="3">
    <location>
        <begin position="1"/>
        <end position="45"/>
    </location>
</feature>
<evidence type="ECO:0000256" key="1">
    <source>
        <dbReference type="ARBA" id="ARBA00004123"/>
    </source>
</evidence>
<evidence type="ECO:0000313" key="5">
    <source>
        <dbReference type="EMBL" id="KAJ9560194.1"/>
    </source>
</evidence>
<organism evidence="5 6">
    <name type="scientific">Centaurea solstitialis</name>
    <name type="common">yellow star-thistle</name>
    <dbReference type="NCBI Taxonomy" id="347529"/>
    <lineage>
        <taxon>Eukaryota</taxon>
        <taxon>Viridiplantae</taxon>
        <taxon>Streptophyta</taxon>
        <taxon>Embryophyta</taxon>
        <taxon>Tracheophyta</taxon>
        <taxon>Spermatophyta</taxon>
        <taxon>Magnoliopsida</taxon>
        <taxon>eudicotyledons</taxon>
        <taxon>Gunneridae</taxon>
        <taxon>Pentapetalae</taxon>
        <taxon>asterids</taxon>
        <taxon>campanulids</taxon>
        <taxon>Asterales</taxon>
        <taxon>Asteraceae</taxon>
        <taxon>Carduoideae</taxon>
        <taxon>Cardueae</taxon>
        <taxon>Centaureinae</taxon>
        <taxon>Centaurea</taxon>
    </lineage>
</organism>
<gene>
    <name evidence="5" type="ORF">OSB04_005354</name>
</gene>
<accession>A0AA38WRD7</accession>
<feature type="compositionally biased region" description="Basic and acidic residues" evidence="3">
    <location>
        <begin position="11"/>
        <end position="24"/>
    </location>
</feature>
<dbReference type="InterPro" id="IPR018501">
    <property type="entry name" value="DDT_dom"/>
</dbReference>
<dbReference type="GO" id="GO:0031213">
    <property type="term" value="C:RSF complex"/>
    <property type="evidence" value="ECO:0007669"/>
    <property type="project" value="InterPro"/>
</dbReference>
<dbReference type="AlphaFoldDB" id="A0AA38WRD7"/>
<feature type="compositionally biased region" description="Acidic residues" evidence="3">
    <location>
        <begin position="514"/>
        <end position="534"/>
    </location>
</feature>
<evidence type="ECO:0000256" key="3">
    <source>
        <dbReference type="SAM" id="MobiDB-lite"/>
    </source>
</evidence>
<comment type="subcellular location">
    <subcellularLocation>
        <location evidence="1">Nucleus</location>
    </subcellularLocation>
</comment>
<keyword evidence="2" id="KW-0539">Nucleus</keyword>
<dbReference type="EMBL" id="JARYMX010000002">
    <property type="protein sequence ID" value="KAJ9560194.1"/>
    <property type="molecule type" value="Genomic_DNA"/>
</dbReference>
<name>A0AA38WRD7_9ASTR</name>
<dbReference type="Pfam" id="PF02791">
    <property type="entry name" value="DDT"/>
    <property type="match status" value="1"/>
</dbReference>
<evidence type="ECO:0000256" key="2">
    <source>
        <dbReference type="ARBA" id="ARBA00023242"/>
    </source>
</evidence>